<evidence type="ECO:0000313" key="2">
    <source>
        <dbReference type="EMBL" id="JAI40184.1"/>
    </source>
</evidence>
<protein>
    <submittedName>
        <fullName evidence="2">Uncharacterized protein</fullName>
    </submittedName>
</protein>
<dbReference type="OrthoDB" id="7911103at2759"/>
<dbReference type="PANTHER" id="PTHR46601">
    <property type="entry name" value="ULP_PROTEASE DOMAIN-CONTAINING PROTEIN"/>
    <property type="match status" value="1"/>
</dbReference>
<feature type="chain" id="PRO_5005522309" evidence="1">
    <location>
        <begin position="28"/>
        <end position="238"/>
    </location>
</feature>
<keyword evidence="1" id="KW-0732">Signal</keyword>
<evidence type="ECO:0000256" key="1">
    <source>
        <dbReference type="SAM" id="SignalP"/>
    </source>
</evidence>
<sequence>MPHNMYVCMRHANFSFLLMGCATVIECFSEGFETFLKLVCCNIENENCTTNDCEKCKKDVKDIVPLKHLSKMDANVKWQYWRKLGDRVVLTYTVAALSHLLHELQVQLPIFKQHFIVKVVCQNEIQSAHFNYRQVSIFTCVAWMFNETKSFAEISDSLHHSKIDVQVFITKLIQEIKKQHGKFESIFVFSDGSSSQFKNKFITWSLPDLLAEFGCKNLSGTILQRHMVKVQSMALEQL</sequence>
<dbReference type="AlphaFoldDB" id="A0A0K8VMS9"/>
<proteinExistence type="predicted"/>
<accession>A0A0K8VMS9</accession>
<dbReference type="EMBL" id="GDHF01012130">
    <property type="protein sequence ID" value="JAI40184.1"/>
    <property type="molecule type" value="Transcribed_RNA"/>
</dbReference>
<reference evidence="2" key="1">
    <citation type="submission" date="2015-06" db="EMBL/GenBank/DDBJ databases">
        <authorList>
            <person name="Hoefler B.C."/>
            <person name="Straight P.D."/>
        </authorList>
    </citation>
    <scope>NUCLEOTIDE SEQUENCE</scope>
</reference>
<feature type="signal peptide" evidence="1">
    <location>
        <begin position="1"/>
        <end position="27"/>
    </location>
</feature>
<gene>
    <name evidence="2" type="ORF">c0_g1_i3</name>
</gene>
<organism evidence="2">
    <name type="scientific">Bactrocera latifrons</name>
    <name type="common">Malaysian fruit fly</name>
    <name type="synonym">Chaetodacus latifrons</name>
    <dbReference type="NCBI Taxonomy" id="174628"/>
    <lineage>
        <taxon>Eukaryota</taxon>
        <taxon>Metazoa</taxon>
        <taxon>Ecdysozoa</taxon>
        <taxon>Arthropoda</taxon>
        <taxon>Hexapoda</taxon>
        <taxon>Insecta</taxon>
        <taxon>Pterygota</taxon>
        <taxon>Neoptera</taxon>
        <taxon>Endopterygota</taxon>
        <taxon>Diptera</taxon>
        <taxon>Brachycera</taxon>
        <taxon>Muscomorpha</taxon>
        <taxon>Tephritoidea</taxon>
        <taxon>Tephritidae</taxon>
        <taxon>Bactrocera</taxon>
        <taxon>Bactrocera</taxon>
    </lineage>
</organism>
<dbReference type="PANTHER" id="PTHR46601:SF1">
    <property type="entry name" value="ADF-H DOMAIN-CONTAINING PROTEIN"/>
    <property type="match status" value="1"/>
</dbReference>
<name>A0A0K8VMS9_BACLA</name>